<proteinExistence type="predicted"/>
<sequence>YRLRPPMLQLRLDPGSPPPPLSLLRSFAPSDAMPPRPCSKPASAASAMEGAQSAERSPRPSPAAASPPPPCVPAGTLLPAGFRLSVVPPSPSKLPAPASTMPAAPSGSATSAAVLAAVALASRKAAPAAGGHLSRVGLPPRLVVAAFPTVHSSGLPQAGSSPPPPLGCLSSPASADAASVSDAPSTSTATVGAPSPTPAGAATSYLTLVEASPTPPAGAAEAPPTTPAAEAPPTATTPAAEALSTAPVETALSSASTILRRVLTQSYLFCGAPLLTVKKTTTMIMS</sequence>
<feature type="compositionally biased region" description="Low complexity" evidence="1">
    <location>
        <begin position="167"/>
        <end position="197"/>
    </location>
</feature>
<reference evidence="3" key="2">
    <citation type="journal article" date="2017" name="Nat. Plants">
        <title>The Aegilops tauschii genome reveals multiple impacts of transposons.</title>
        <authorList>
            <person name="Zhao G."/>
            <person name="Zou C."/>
            <person name="Li K."/>
            <person name="Wang K."/>
            <person name="Li T."/>
            <person name="Gao L."/>
            <person name="Zhang X."/>
            <person name="Wang H."/>
            <person name="Yang Z."/>
            <person name="Liu X."/>
            <person name="Jiang W."/>
            <person name="Mao L."/>
            <person name="Kong X."/>
            <person name="Jiao Y."/>
            <person name="Jia J."/>
        </authorList>
    </citation>
    <scope>NUCLEOTIDE SEQUENCE [LARGE SCALE GENOMIC DNA]</scope>
    <source>
        <strain evidence="3">cv. AL8/78</strain>
    </source>
</reference>
<reference evidence="3" key="1">
    <citation type="journal article" date="2014" name="Science">
        <title>Ancient hybridizations among the ancestral genomes of bread wheat.</title>
        <authorList>
            <consortium name="International Wheat Genome Sequencing Consortium,"/>
            <person name="Marcussen T."/>
            <person name="Sandve S.R."/>
            <person name="Heier L."/>
            <person name="Spannagl M."/>
            <person name="Pfeifer M."/>
            <person name="Jakobsen K.S."/>
            <person name="Wulff B.B."/>
            <person name="Steuernagel B."/>
            <person name="Mayer K.F."/>
            <person name="Olsen O.A."/>
        </authorList>
    </citation>
    <scope>NUCLEOTIDE SEQUENCE [LARGE SCALE GENOMIC DNA]</scope>
    <source>
        <strain evidence="3">cv. AL8/78</strain>
    </source>
</reference>
<reference evidence="2" key="5">
    <citation type="journal article" date="2021" name="G3 (Bethesda)">
        <title>Aegilops tauschii genome assembly Aet v5.0 features greater sequence contiguity and improved annotation.</title>
        <authorList>
            <person name="Wang L."/>
            <person name="Zhu T."/>
            <person name="Rodriguez J.C."/>
            <person name="Deal K.R."/>
            <person name="Dubcovsky J."/>
            <person name="McGuire P.E."/>
            <person name="Lux T."/>
            <person name="Spannagl M."/>
            <person name="Mayer K.F.X."/>
            <person name="Baldrich P."/>
            <person name="Meyers B.C."/>
            <person name="Huo N."/>
            <person name="Gu Y.Q."/>
            <person name="Zhou H."/>
            <person name="Devos K.M."/>
            <person name="Bennetzen J.L."/>
            <person name="Unver T."/>
            <person name="Budak H."/>
            <person name="Gulick P.J."/>
            <person name="Galiba G."/>
            <person name="Kalapos B."/>
            <person name="Nelson D.R."/>
            <person name="Li P."/>
            <person name="You F.M."/>
            <person name="Luo M.C."/>
            <person name="Dvorak J."/>
        </authorList>
    </citation>
    <scope>NUCLEOTIDE SEQUENCE [LARGE SCALE GENOMIC DNA]</scope>
    <source>
        <strain evidence="2">cv. AL8/78</strain>
    </source>
</reference>
<feature type="compositionally biased region" description="Low complexity" evidence="1">
    <location>
        <begin position="217"/>
        <end position="241"/>
    </location>
</feature>
<feature type="compositionally biased region" description="Pro residues" evidence="1">
    <location>
        <begin position="59"/>
        <end position="72"/>
    </location>
</feature>
<reference evidence="2" key="4">
    <citation type="submission" date="2019-03" db="UniProtKB">
        <authorList>
            <consortium name="EnsemblPlants"/>
        </authorList>
    </citation>
    <scope>IDENTIFICATION</scope>
</reference>
<organism evidence="2 3">
    <name type="scientific">Aegilops tauschii subsp. strangulata</name>
    <name type="common">Goatgrass</name>
    <dbReference type="NCBI Taxonomy" id="200361"/>
    <lineage>
        <taxon>Eukaryota</taxon>
        <taxon>Viridiplantae</taxon>
        <taxon>Streptophyta</taxon>
        <taxon>Embryophyta</taxon>
        <taxon>Tracheophyta</taxon>
        <taxon>Spermatophyta</taxon>
        <taxon>Magnoliopsida</taxon>
        <taxon>Liliopsida</taxon>
        <taxon>Poales</taxon>
        <taxon>Poaceae</taxon>
        <taxon>BOP clade</taxon>
        <taxon>Pooideae</taxon>
        <taxon>Triticodae</taxon>
        <taxon>Triticeae</taxon>
        <taxon>Triticinae</taxon>
        <taxon>Aegilops</taxon>
    </lineage>
</organism>
<name>A0A453IHK4_AEGTS</name>
<protein>
    <submittedName>
        <fullName evidence="2">Uncharacterized protein</fullName>
    </submittedName>
</protein>
<feature type="region of interest" description="Disordered" evidence="1">
    <location>
        <begin position="155"/>
        <end position="197"/>
    </location>
</feature>
<feature type="region of interest" description="Disordered" evidence="1">
    <location>
        <begin position="212"/>
        <end position="241"/>
    </location>
</feature>
<dbReference type="Gramene" id="AET4Gv20562900.1">
    <property type="protein sequence ID" value="AET4Gv20562900.1"/>
    <property type="gene ID" value="AET4Gv20562900"/>
</dbReference>
<dbReference type="Proteomes" id="UP000015105">
    <property type="component" value="Chromosome 4D"/>
</dbReference>
<dbReference type="EnsemblPlants" id="AET4Gv20562900.1">
    <property type="protein sequence ID" value="AET4Gv20562900.1"/>
    <property type="gene ID" value="AET4Gv20562900"/>
</dbReference>
<feature type="region of interest" description="Disordered" evidence="1">
    <location>
        <begin position="1"/>
        <end position="72"/>
    </location>
</feature>
<evidence type="ECO:0000313" key="2">
    <source>
        <dbReference type="EnsemblPlants" id="AET4Gv20562900.1"/>
    </source>
</evidence>
<reference evidence="2" key="3">
    <citation type="journal article" date="2017" name="Nature">
        <title>Genome sequence of the progenitor of the wheat D genome Aegilops tauschii.</title>
        <authorList>
            <person name="Luo M.C."/>
            <person name="Gu Y.Q."/>
            <person name="Puiu D."/>
            <person name="Wang H."/>
            <person name="Twardziok S.O."/>
            <person name="Deal K.R."/>
            <person name="Huo N."/>
            <person name="Zhu T."/>
            <person name="Wang L."/>
            <person name="Wang Y."/>
            <person name="McGuire P.E."/>
            <person name="Liu S."/>
            <person name="Long H."/>
            <person name="Ramasamy R.K."/>
            <person name="Rodriguez J.C."/>
            <person name="Van S.L."/>
            <person name="Yuan L."/>
            <person name="Wang Z."/>
            <person name="Xia Z."/>
            <person name="Xiao L."/>
            <person name="Anderson O.D."/>
            <person name="Ouyang S."/>
            <person name="Liang Y."/>
            <person name="Zimin A.V."/>
            <person name="Pertea G."/>
            <person name="Qi P."/>
            <person name="Bennetzen J.L."/>
            <person name="Dai X."/>
            <person name="Dawson M.W."/>
            <person name="Muller H.G."/>
            <person name="Kugler K."/>
            <person name="Rivarola-Duarte L."/>
            <person name="Spannagl M."/>
            <person name="Mayer K.F.X."/>
            <person name="Lu F.H."/>
            <person name="Bevan M.W."/>
            <person name="Leroy P."/>
            <person name="Li P."/>
            <person name="You F.M."/>
            <person name="Sun Q."/>
            <person name="Liu Z."/>
            <person name="Lyons E."/>
            <person name="Wicker T."/>
            <person name="Salzberg S.L."/>
            <person name="Devos K.M."/>
            <person name="Dvorak J."/>
        </authorList>
    </citation>
    <scope>NUCLEOTIDE SEQUENCE [LARGE SCALE GENOMIC DNA]</scope>
    <source>
        <strain evidence="2">cv. AL8/78</strain>
    </source>
</reference>
<evidence type="ECO:0000313" key="3">
    <source>
        <dbReference type="Proteomes" id="UP000015105"/>
    </source>
</evidence>
<accession>A0A453IHK4</accession>
<evidence type="ECO:0000256" key="1">
    <source>
        <dbReference type="SAM" id="MobiDB-lite"/>
    </source>
</evidence>
<dbReference type="AlphaFoldDB" id="A0A453IHK4"/>
<keyword evidence="3" id="KW-1185">Reference proteome</keyword>